<protein>
    <submittedName>
        <fullName evidence="3">2'-5' RNA ligase</fullName>
    </submittedName>
</protein>
<dbReference type="InterPro" id="IPR009097">
    <property type="entry name" value="Cyclic_Pdiesterase"/>
</dbReference>
<dbReference type="GO" id="GO:0016874">
    <property type="term" value="F:ligase activity"/>
    <property type="evidence" value="ECO:0007669"/>
    <property type="project" value="UniProtKB-KW"/>
</dbReference>
<dbReference type="Pfam" id="PF02834">
    <property type="entry name" value="LigT_PEase"/>
    <property type="match status" value="1"/>
</dbReference>
<dbReference type="GO" id="GO:0004113">
    <property type="term" value="F:2',3'-cyclic-nucleotide 3'-phosphodiesterase activity"/>
    <property type="evidence" value="ECO:0007669"/>
    <property type="project" value="InterPro"/>
</dbReference>
<evidence type="ECO:0000313" key="4">
    <source>
        <dbReference type="Proteomes" id="UP000183557"/>
    </source>
</evidence>
<evidence type="ECO:0000313" key="3">
    <source>
        <dbReference type="EMBL" id="SFJ10374.1"/>
    </source>
</evidence>
<sequence length="150" mass="17643">MNSHYFIGVKISEEIKQELVKWQTILKEHMDYKIWVHEEDFHITLKFLGGCSDDIIDEYIARLRKGNWPDPFPLTIGPAGTFGNKKQPRVFHAGVERKASLLEMKNDIEDVGEKLGFKKRRKEIPSPCDNRKKTSRRKFSTFTFIRDLFV</sequence>
<dbReference type="RefSeq" id="WP_075034526.1">
    <property type="nucleotide sequence ID" value="NZ_FOSB01000001.1"/>
</dbReference>
<dbReference type="GO" id="GO:0008664">
    <property type="term" value="F:RNA 2',3'-cyclic 3'-phosphodiesterase activity"/>
    <property type="evidence" value="ECO:0007669"/>
    <property type="project" value="InterPro"/>
</dbReference>
<dbReference type="EMBL" id="FOSB01000001">
    <property type="protein sequence ID" value="SFJ10374.1"/>
    <property type="molecule type" value="Genomic_DNA"/>
</dbReference>
<feature type="domain" description="Phosphoesterase HXTX" evidence="2">
    <location>
        <begin position="9"/>
        <end position="91"/>
    </location>
</feature>
<dbReference type="Proteomes" id="UP000183557">
    <property type="component" value="Unassembled WGS sequence"/>
</dbReference>
<reference evidence="4" key="1">
    <citation type="submission" date="2016-10" db="EMBL/GenBank/DDBJ databases">
        <authorList>
            <person name="Varghese N."/>
            <person name="Submissions S."/>
        </authorList>
    </citation>
    <scope>NUCLEOTIDE SEQUENCE [LARGE SCALE GENOMIC DNA]</scope>
    <source>
        <strain evidence="4">CGMCC 1.3704</strain>
    </source>
</reference>
<dbReference type="OrthoDB" id="9789350at2"/>
<dbReference type="PANTHER" id="PTHR35561">
    <property type="entry name" value="RNA 2',3'-CYCLIC PHOSPHODIESTERASE"/>
    <property type="match status" value="1"/>
</dbReference>
<evidence type="ECO:0000259" key="2">
    <source>
        <dbReference type="Pfam" id="PF02834"/>
    </source>
</evidence>
<evidence type="ECO:0000256" key="1">
    <source>
        <dbReference type="ARBA" id="ARBA00022801"/>
    </source>
</evidence>
<dbReference type="AlphaFoldDB" id="A0A1I3NM40"/>
<keyword evidence="3" id="KW-0436">Ligase</keyword>
<keyword evidence="1" id="KW-0378">Hydrolase</keyword>
<proteinExistence type="predicted"/>
<dbReference type="Gene3D" id="3.90.1140.10">
    <property type="entry name" value="Cyclic phosphodiesterase"/>
    <property type="match status" value="1"/>
</dbReference>
<dbReference type="SUPFAM" id="SSF55144">
    <property type="entry name" value="LigT-like"/>
    <property type="match status" value="1"/>
</dbReference>
<keyword evidence="4" id="KW-1185">Reference proteome</keyword>
<accession>A0A1I3NM40</accession>
<dbReference type="NCBIfam" id="TIGR02258">
    <property type="entry name" value="2_5_ligase"/>
    <property type="match status" value="1"/>
</dbReference>
<dbReference type="InterPro" id="IPR004175">
    <property type="entry name" value="RNA_CPDase"/>
</dbReference>
<gene>
    <name evidence="3" type="ORF">SAMN04487936_10110</name>
</gene>
<organism evidence="3 4">
    <name type="scientific">Halobacillus dabanensis</name>
    <dbReference type="NCBI Taxonomy" id="240302"/>
    <lineage>
        <taxon>Bacteria</taxon>
        <taxon>Bacillati</taxon>
        <taxon>Bacillota</taxon>
        <taxon>Bacilli</taxon>
        <taxon>Bacillales</taxon>
        <taxon>Bacillaceae</taxon>
        <taxon>Halobacillus</taxon>
    </lineage>
</organism>
<dbReference type="PANTHER" id="PTHR35561:SF1">
    <property type="entry name" value="RNA 2',3'-CYCLIC PHOSPHODIESTERASE"/>
    <property type="match status" value="1"/>
</dbReference>
<name>A0A1I3NM40_HALDA</name>
<dbReference type="InterPro" id="IPR014051">
    <property type="entry name" value="Phosphoesterase_HXTX"/>
</dbReference>